<dbReference type="SUPFAM" id="SSF81296">
    <property type="entry name" value="E set domains"/>
    <property type="match status" value="1"/>
</dbReference>
<dbReference type="InterPro" id="IPR036388">
    <property type="entry name" value="WH-like_DNA-bd_sf"/>
</dbReference>
<keyword evidence="6" id="KW-0677">Repeat</keyword>
<dbReference type="FunFam" id="3.40.50.300:FF:003287">
    <property type="entry name" value="U5 small nuclear ribonucleoprotein 200 kDa helicase"/>
    <property type="match status" value="1"/>
</dbReference>
<dbReference type="FunFam" id="1.10.3380.10:FF:000001">
    <property type="entry name" value="U5 small nuclear ribonucleoprotein helicase"/>
    <property type="match status" value="1"/>
</dbReference>
<dbReference type="InterPro" id="IPR036390">
    <property type="entry name" value="WH_DNA-bd_sf"/>
</dbReference>
<evidence type="ECO:0000256" key="1">
    <source>
        <dbReference type="ARBA" id="ARBA00004123"/>
    </source>
</evidence>
<dbReference type="FunFam" id="1.10.150.20:FF:000004">
    <property type="entry name" value="U5 small nuclear ribonucleoprotein helicase"/>
    <property type="match status" value="1"/>
</dbReference>
<dbReference type="InterPro" id="IPR048863">
    <property type="entry name" value="BRR2_plug"/>
</dbReference>
<keyword evidence="9 15" id="KW-0347">Helicase</keyword>
<dbReference type="InterPro" id="IPR011545">
    <property type="entry name" value="DEAD/DEAH_box_helicase_dom"/>
</dbReference>
<name>A0A095BZG9_SCHHA</name>
<dbReference type="Gene3D" id="3.40.50.300">
    <property type="entry name" value="P-loop containing nucleotide triphosphate hydrolases"/>
    <property type="match status" value="4"/>
</dbReference>
<dbReference type="InterPro" id="IPR014756">
    <property type="entry name" value="Ig_E-set"/>
</dbReference>
<dbReference type="GO" id="GO:0003678">
    <property type="term" value="F:DNA helicase activity"/>
    <property type="evidence" value="ECO:0007669"/>
    <property type="project" value="TreeGrafter"/>
</dbReference>
<accession>A0A095BZG9</accession>
<dbReference type="SMART" id="SM00973">
    <property type="entry name" value="Sec63"/>
    <property type="match status" value="2"/>
</dbReference>
<dbReference type="Gene3D" id="1.10.10.10">
    <property type="entry name" value="Winged helix-like DNA-binding domain superfamily/Winged helix DNA-binding domain"/>
    <property type="match status" value="2"/>
</dbReference>
<evidence type="ECO:0000256" key="3">
    <source>
        <dbReference type="ARBA" id="ARBA00012552"/>
    </source>
</evidence>
<sequence>MADDAARKLQFEYKINSNLVLSTDRSLIDRRPRDESTGEVLSLAGKIRAQEMGHKSQRTKPPMLHEKRANLRRQKRDESQQDALKLKGASLLNDDFNDIAGIMYHPKTPDTRKTYEYILHCIQEALGDQSREILCGAADEVIATSKNVHLKDKEKRKETESLLGPLVDERYNIIVNLCKKITDWKEEEPGSAAVANSNDSIDQTYGVNVQFEESDQEDEEDAFGEVKEEDDEDEPDGEEAVVEMTLQSRKNESVITAHQNAENLHPRDIDAFWLQRNLAKHCKDPILAQAKARECLEILQSASDDRDLENRLVRALGYEQFDFVKILRKHRLMVLHCILLAQAQTVQERSQMEAKMRSDPTLAKVLHELRETENSADLVAEERQRKNVQRVVRVQADMEHENMNDEGFHLSEDGAIGVANIVDLEGLAFSQGGHLMANKRCQLPDGSFRKQKKGYEEVHVPPLRQKPLEPGETLIKIEKLPAYAQAAFEGCKTLNLIQSRLYHAAMETDENLLLCAPTVCFLLVDELSLNIYLYKLVPKAVRFFTLENAGAGKTNVALLCIMHELGKFINPDGTINKDEFKLIYIAPMRSLVQEVVGNFNKLLSSYGIKVDELTGDHQLSREQIYETQVIVCTPEKWDVITRRGGDERAYIQLVRLIIFDEIHLLHDDRGPILEAIVARTLRAVENTSGLAVSNDIGGGGGVRLVGLSATLPNYEDVATFLRVDCSKGLFHFDNSYRPVPLEQQYIGITEKKAVKRYQIMNDIVYDKVMEHAGRNQILIFVHSRKETGKTARTLRDSCLEKDTLGIFMKEKNASAVVLRQEAEQVKNPELKDLLPYGFGIHHAGMSRVDRTLVEDLFADRHIQVLVSTATLAWGVNLPAHTVLIKGTQIYSPEKGRWTELGALDVMQMLGRAGRPQYDTKGEGILITNHTELQYYLSLMNQQLPIESQLVSRLADLLNAEIVLGTVTTIREAVTWLGYTYLYIRMLRNPTLYGVPQGSEKDDPWLEQYRRDLVHTAAIELERSQLIRYDRRSGCLQSTELGRIASHYYLTHTTVLSYNKLLRPGLGEIELFRVFAASSEFKHMTVRQEERFELAKLLERVPIPIKESPEEPSAKINCLLQAYISGLKLEGFSLMSDMVYITQSAGRLVRAIFEIVLHRGWAELADNALTLAKMIERRMWESMCPLRQFKKLPDEVIRKLEKKSIPFDRLYDMNHHELGELVRLPKLGRPLHKYLHQLPRLEMSVHVQPITRSALRVELTLTPDFIWDEKVHSTNQAFWIFVEDVDGNSVLHHEFFVLKQRYGTEEHVLRFVLPIFDPLPPHYYITAVSDRWIGGEVTLPVSFRHLILPEKTIPPTELLDLQPLPVTALRNKDFEALYTDRVKVFNPIQTQVFNSLYNSDENVLIAAPTGSGKTVCAELAIFRLITTHNSSSTNPSDSSGTTANFRCIYVLPPHEEQVEQRYIDWASRFGEKLGKRVVRLTGETSVDLKLLARGNIIVTTPEHWDVLSRRWKQRKNVQNVNLFIADNLHLVGSEGGSVLEVVCSRMRYISSQVDNPIRIIGLSHSLTNGRDIASWLGCTSGATYNFPPATRPIPLELTIMPFNIPHQASRLLAMTKPVYQLITRLAFTPSPAGSSQHSQRKPTLVYVPTRRQTQRAALDLITMFAVSNATSKFQTISSHLEEALSRAADQLADRALAEVIRHGGGVAYLHEAISKPDRRLIEVLFAAGALHTLVVSRALVWAAASPNPLTAYLVIVMDTQDYNGKIHAYEDYPIVDLIEMLGHANRPNIDSEAKAVVLCQTGKKEFLKKFLHDPLPVESHLDHALHDHFNAEIVTKTIENKQDAVDYLTWTFLYQRMTQNPNYYNLQGVTHRHLSDHLSELVETTLNDLETSKCISIEDGIDLAPLNLGMISAYYYIQYNTIELFSLSLTAKMKIRGLLDVISNAAEFDILLPVRHHEDILLRQLSVKVPQKLAPKAKFSSPHVKANLLLQAHLSRLQLPNEMQTDTDRLLSCTIRLIQACVDVLSSNSWLGPALAAMELSQMCTQAVWHKDSYLRQIPHFTAERINQCKENKVETVFDLIELEDEERNQLLDGLTQVQMADVARFCNRYPNIEITYEITTNNGNNALKTPIRTGETLTVQVSLEREEDNVGPVIAPFFSQPREEGWWLVVGEVKTNSLVAIKRLFVSQSMKVRLDLNAPNHSGRHEFTLFFMSDAYMGCDQEYKFQIEVREGGGGGTGGRSHND</sequence>
<dbReference type="InterPro" id="IPR014001">
    <property type="entry name" value="Helicase_ATP-bd"/>
</dbReference>
<dbReference type="InterPro" id="IPR027417">
    <property type="entry name" value="P-loop_NTPase"/>
</dbReference>
<dbReference type="Pfam" id="PF00270">
    <property type="entry name" value="DEAD"/>
    <property type="match status" value="2"/>
</dbReference>
<dbReference type="Gene3D" id="2.60.40.150">
    <property type="entry name" value="C2 domain"/>
    <property type="match status" value="2"/>
</dbReference>
<dbReference type="CDD" id="cd18795">
    <property type="entry name" value="SF2_C_Ski2"/>
    <property type="match status" value="1"/>
</dbReference>
<evidence type="ECO:0000256" key="5">
    <source>
        <dbReference type="ARBA" id="ARBA00022728"/>
    </source>
</evidence>
<reference evidence="15" key="1">
    <citation type="journal article" date="2012" name="Nat. Genet.">
        <title>Whole-genome sequence of Schistosoma haematobium.</title>
        <authorList>
            <person name="Young N.D."/>
            <person name="Jex A.R."/>
            <person name="Li B."/>
            <person name="Liu S."/>
            <person name="Yang L."/>
            <person name="Xiong Z."/>
            <person name="Li Y."/>
            <person name="Cantacessi C."/>
            <person name="Hall R.S."/>
            <person name="Xu X."/>
            <person name="Chen F."/>
            <person name="Wu X."/>
            <person name="Zerlotini A."/>
            <person name="Oliveira G."/>
            <person name="Hofmann A."/>
            <person name="Zhang G."/>
            <person name="Fang X."/>
            <person name="Kang Y."/>
            <person name="Campbell B.E."/>
            <person name="Loukas A."/>
            <person name="Ranganathan S."/>
            <person name="Rollinson D."/>
            <person name="Rinaldi G."/>
            <person name="Brindley P.J."/>
            <person name="Yang H."/>
            <person name="Wang J."/>
            <person name="Wang J."/>
            <person name="Gasser R.B."/>
        </authorList>
    </citation>
    <scope>NUCLEOTIDE SEQUENCE [LARGE SCALE GENOMIC DNA]</scope>
</reference>
<dbReference type="FunFam" id="1.10.10.10:FF:000024">
    <property type="entry name" value="U5 small nuclear ribonucleoprotein helicase"/>
    <property type="match status" value="1"/>
</dbReference>
<dbReference type="SMART" id="SM00487">
    <property type="entry name" value="DEXDc"/>
    <property type="match status" value="2"/>
</dbReference>
<evidence type="ECO:0000256" key="12">
    <source>
        <dbReference type="ARBA" id="ARBA00023242"/>
    </source>
</evidence>
<keyword evidence="12" id="KW-0539">Nucleus</keyword>
<evidence type="ECO:0000256" key="10">
    <source>
        <dbReference type="ARBA" id="ARBA00022840"/>
    </source>
</evidence>
<dbReference type="Pfam" id="PF18149">
    <property type="entry name" value="Helicase_PWI"/>
    <property type="match status" value="1"/>
</dbReference>
<dbReference type="PROSITE" id="PS51192">
    <property type="entry name" value="HELICASE_ATP_BIND_1"/>
    <property type="match status" value="2"/>
</dbReference>
<dbReference type="GO" id="GO:0003676">
    <property type="term" value="F:nucleic acid binding"/>
    <property type="evidence" value="ECO:0007669"/>
    <property type="project" value="InterPro"/>
</dbReference>
<dbReference type="SMART" id="SM00490">
    <property type="entry name" value="HELICc"/>
    <property type="match status" value="1"/>
</dbReference>
<dbReference type="InterPro" id="IPR035892">
    <property type="entry name" value="C2_domain_sf"/>
</dbReference>
<dbReference type="InterPro" id="IPR050474">
    <property type="entry name" value="Hel308_SKI2-like"/>
</dbReference>
<dbReference type="InterPro" id="IPR004179">
    <property type="entry name" value="Sec63-dom"/>
</dbReference>
<dbReference type="InterPro" id="IPR041094">
    <property type="entry name" value="Brr2_helicase_PWI"/>
</dbReference>
<evidence type="ECO:0000256" key="9">
    <source>
        <dbReference type="ARBA" id="ARBA00022806"/>
    </source>
</evidence>
<gene>
    <name evidence="15" type="ORF">MS3_02815</name>
</gene>
<dbReference type="FunFam" id="3.40.50.300:FF:000062">
    <property type="entry name" value="U5 small nuclear ribonucleoprotein helicase"/>
    <property type="match status" value="1"/>
</dbReference>
<comment type="similarity">
    <text evidence="2">Belongs to the helicase family. SKI2 subfamily.</text>
</comment>
<dbReference type="EMBL" id="KL250621">
    <property type="protein sequence ID" value="KGB34608.1"/>
    <property type="molecule type" value="Genomic_DNA"/>
</dbReference>
<dbReference type="STRING" id="6185.A0A095BZG9"/>
<evidence type="ECO:0000256" key="11">
    <source>
        <dbReference type="ARBA" id="ARBA00023187"/>
    </source>
</evidence>
<dbReference type="PANTHER" id="PTHR47961:SF4">
    <property type="entry name" value="ACTIVATING SIGNAL COINTEGRATOR 1 COMPLEX SUBUNIT 3"/>
    <property type="match status" value="1"/>
</dbReference>
<dbReference type="SUPFAM" id="SSF158702">
    <property type="entry name" value="Sec63 N-terminal domain-like"/>
    <property type="match status" value="2"/>
</dbReference>
<evidence type="ECO:0000256" key="6">
    <source>
        <dbReference type="ARBA" id="ARBA00022737"/>
    </source>
</evidence>
<dbReference type="FunFam" id="2.60.40.150:FF:000004">
    <property type="entry name" value="RNA helicase, activating signal cointegrator 1"/>
    <property type="match status" value="1"/>
</dbReference>
<keyword evidence="11" id="KW-0508">mRNA splicing</keyword>
<dbReference type="Pfam" id="PF21188">
    <property type="entry name" value="BRR2_plug"/>
    <property type="match status" value="1"/>
</dbReference>
<keyword evidence="15" id="KW-0687">Ribonucleoprotein</keyword>
<dbReference type="Gene3D" id="1.10.3380.10">
    <property type="entry name" value="Sec63 N-terminal domain-like domain"/>
    <property type="match status" value="2"/>
</dbReference>
<keyword evidence="5" id="KW-0747">Spliceosome</keyword>
<dbReference type="GO" id="GO:0006397">
    <property type="term" value="P:mRNA processing"/>
    <property type="evidence" value="ECO:0007669"/>
    <property type="project" value="UniProtKB-KW"/>
</dbReference>
<dbReference type="Pfam" id="PF02889">
    <property type="entry name" value="Sec63"/>
    <property type="match status" value="2"/>
</dbReference>
<dbReference type="GO" id="GO:0003724">
    <property type="term" value="F:RNA helicase activity"/>
    <property type="evidence" value="ECO:0007669"/>
    <property type="project" value="UniProtKB-EC"/>
</dbReference>
<dbReference type="EC" id="3.6.4.13" evidence="3"/>
<dbReference type="FunFam" id="3.40.50.300:FF:000254">
    <property type="entry name" value="U5 small nuclear ribonucleoprotein helicase"/>
    <property type="match status" value="1"/>
</dbReference>
<dbReference type="InterPro" id="IPR057842">
    <property type="entry name" value="WH_MER3"/>
</dbReference>
<evidence type="ECO:0000256" key="7">
    <source>
        <dbReference type="ARBA" id="ARBA00022741"/>
    </source>
</evidence>
<proteinExistence type="inferred from homology"/>
<keyword evidence="4" id="KW-0507">mRNA processing</keyword>
<dbReference type="FunFam" id="1.10.3380.10:FF:000002">
    <property type="entry name" value="Activating signal cointegrator 1 complex subunit 3"/>
    <property type="match status" value="1"/>
</dbReference>
<dbReference type="Gene3D" id="1.10.150.20">
    <property type="entry name" value="5' to 3' exonuclease, C-terminal subdomain"/>
    <property type="match status" value="2"/>
</dbReference>
<evidence type="ECO:0000256" key="14">
    <source>
        <dbReference type="ARBA" id="ARBA00047984"/>
    </source>
</evidence>
<keyword evidence="7" id="KW-0547">Nucleotide-binding</keyword>
<comment type="subcellular location">
    <subcellularLocation>
        <location evidence="1">Nucleus</location>
    </subcellularLocation>
</comment>
<keyword evidence="10" id="KW-0067">ATP-binding</keyword>
<dbReference type="GO" id="GO:0016787">
    <property type="term" value="F:hydrolase activity"/>
    <property type="evidence" value="ECO:0007669"/>
    <property type="project" value="UniProtKB-KW"/>
</dbReference>
<dbReference type="FunFam" id="1.10.10.10:FF:000012">
    <property type="entry name" value="U5 small nuclear ribonucleoprotein helicase"/>
    <property type="match status" value="1"/>
</dbReference>
<dbReference type="PROSITE" id="PS51194">
    <property type="entry name" value="HELICASE_CTER"/>
    <property type="match status" value="1"/>
</dbReference>
<dbReference type="SUPFAM" id="SSF46785">
    <property type="entry name" value="Winged helix' DNA-binding domain"/>
    <property type="match status" value="2"/>
</dbReference>
<comment type="catalytic activity">
    <reaction evidence="14">
        <text>ATP + H2O = ADP + phosphate + H(+)</text>
        <dbReference type="Rhea" id="RHEA:13065"/>
        <dbReference type="ChEBI" id="CHEBI:15377"/>
        <dbReference type="ChEBI" id="CHEBI:15378"/>
        <dbReference type="ChEBI" id="CHEBI:30616"/>
        <dbReference type="ChEBI" id="CHEBI:43474"/>
        <dbReference type="ChEBI" id="CHEBI:456216"/>
        <dbReference type="EC" id="3.6.4.13"/>
    </reaction>
</comment>
<dbReference type="FunFam" id="1.10.150.20:FF:000013">
    <property type="entry name" value="U5 small nuclear ribonucleoprotein kDa helicase"/>
    <property type="match status" value="1"/>
</dbReference>
<evidence type="ECO:0000313" key="15">
    <source>
        <dbReference type="EMBL" id="KGB34608.1"/>
    </source>
</evidence>
<dbReference type="Pfam" id="PF23445">
    <property type="entry name" value="WHD_SNRNP200"/>
    <property type="match status" value="2"/>
</dbReference>
<dbReference type="InterPro" id="IPR001650">
    <property type="entry name" value="Helicase_C-like"/>
</dbReference>
<evidence type="ECO:0000256" key="4">
    <source>
        <dbReference type="ARBA" id="ARBA00022664"/>
    </source>
</evidence>
<dbReference type="GO" id="GO:0000712">
    <property type="term" value="P:resolution of meiotic recombination intermediates"/>
    <property type="evidence" value="ECO:0007669"/>
    <property type="project" value="TreeGrafter"/>
</dbReference>
<evidence type="ECO:0000256" key="2">
    <source>
        <dbReference type="ARBA" id="ARBA00010140"/>
    </source>
</evidence>
<evidence type="ECO:0000256" key="8">
    <source>
        <dbReference type="ARBA" id="ARBA00022801"/>
    </source>
</evidence>
<keyword evidence="8" id="KW-0378">Hydrolase</keyword>
<dbReference type="SUPFAM" id="SSF52540">
    <property type="entry name" value="P-loop containing nucleoside triphosphate hydrolases"/>
    <property type="match status" value="4"/>
</dbReference>
<protein>
    <recommendedName>
        <fullName evidence="13">U5 small nuclear ribonucleoprotein 200 kDa helicase</fullName>
        <ecNumber evidence="3">3.6.4.13</ecNumber>
    </recommendedName>
</protein>
<dbReference type="GO" id="GO:0005681">
    <property type="term" value="C:spliceosomal complex"/>
    <property type="evidence" value="ECO:0007669"/>
    <property type="project" value="UniProtKB-KW"/>
</dbReference>
<dbReference type="CDD" id="cd18021">
    <property type="entry name" value="DEXHc_Brr2_2"/>
    <property type="match status" value="1"/>
</dbReference>
<organism evidence="15">
    <name type="scientific">Schistosoma haematobium</name>
    <name type="common">Blood fluke</name>
    <dbReference type="NCBI Taxonomy" id="6185"/>
    <lineage>
        <taxon>Eukaryota</taxon>
        <taxon>Metazoa</taxon>
        <taxon>Spiralia</taxon>
        <taxon>Lophotrochozoa</taxon>
        <taxon>Platyhelminthes</taxon>
        <taxon>Trematoda</taxon>
        <taxon>Digenea</taxon>
        <taxon>Strigeidida</taxon>
        <taxon>Schistosomatoidea</taxon>
        <taxon>Schistosomatidae</taxon>
        <taxon>Schistosoma</taxon>
    </lineage>
</organism>
<dbReference type="GO" id="GO:0008380">
    <property type="term" value="P:RNA splicing"/>
    <property type="evidence" value="ECO:0007669"/>
    <property type="project" value="UniProtKB-KW"/>
</dbReference>
<dbReference type="PANTHER" id="PTHR47961">
    <property type="entry name" value="DNA POLYMERASE THETA, PUTATIVE (AFU_ORTHOLOGUE AFUA_1G05260)-RELATED"/>
    <property type="match status" value="1"/>
</dbReference>
<dbReference type="PIRSF" id="PIRSF039073">
    <property type="entry name" value="BRR2"/>
    <property type="match status" value="1"/>
</dbReference>
<dbReference type="Pfam" id="PF00271">
    <property type="entry name" value="Helicase_C"/>
    <property type="match status" value="1"/>
</dbReference>
<evidence type="ECO:0000256" key="13">
    <source>
        <dbReference type="ARBA" id="ARBA00034541"/>
    </source>
</evidence>
<dbReference type="GO" id="GO:0005524">
    <property type="term" value="F:ATP binding"/>
    <property type="evidence" value="ECO:0007669"/>
    <property type="project" value="UniProtKB-KW"/>
</dbReference>